<reference evidence="2" key="1">
    <citation type="journal article" date="2020" name="Stud. Mycol.">
        <title>101 Dothideomycetes genomes: a test case for predicting lifestyles and emergence of pathogens.</title>
        <authorList>
            <person name="Haridas S."/>
            <person name="Albert R."/>
            <person name="Binder M."/>
            <person name="Bloem J."/>
            <person name="Labutti K."/>
            <person name="Salamov A."/>
            <person name="Andreopoulos B."/>
            <person name="Baker S."/>
            <person name="Barry K."/>
            <person name="Bills G."/>
            <person name="Bluhm B."/>
            <person name="Cannon C."/>
            <person name="Castanera R."/>
            <person name="Culley D."/>
            <person name="Daum C."/>
            <person name="Ezra D."/>
            <person name="Gonzalez J."/>
            <person name="Henrissat B."/>
            <person name="Kuo A."/>
            <person name="Liang C."/>
            <person name="Lipzen A."/>
            <person name="Lutzoni F."/>
            <person name="Magnuson J."/>
            <person name="Mondo S."/>
            <person name="Nolan M."/>
            <person name="Ohm R."/>
            <person name="Pangilinan J."/>
            <person name="Park H.-J."/>
            <person name="Ramirez L."/>
            <person name="Alfaro M."/>
            <person name="Sun H."/>
            <person name="Tritt A."/>
            <person name="Yoshinaga Y."/>
            <person name="Zwiers L.-H."/>
            <person name="Turgeon B."/>
            <person name="Goodwin S."/>
            <person name="Spatafora J."/>
            <person name="Crous P."/>
            <person name="Grigoriev I."/>
        </authorList>
    </citation>
    <scope>NUCLEOTIDE SEQUENCE</scope>
    <source>
        <strain evidence="2">CBS 133067</strain>
    </source>
</reference>
<dbReference type="OrthoDB" id="5334244at2759"/>
<comment type="caution">
    <text evidence="2">The sequence shown here is derived from an EMBL/GenBank/DDBJ whole genome shotgun (WGS) entry which is preliminary data.</text>
</comment>
<feature type="compositionally biased region" description="Basic and acidic residues" evidence="1">
    <location>
        <begin position="145"/>
        <end position="174"/>
    </location>
</feature>
<organism evidence="2 3">
    <name type="scientific">Rhizodiscina lignyota</name>
    <dbReference type="NCBI Taxonomy" id="1504668"/>
    <lineage>
        <taxon>Eukaryota</taxon>
        <taxon>Fungi</taxon>
        <taxon>Dikarya</taxon>
        <taxon>Ascomycota</taxon>
        <taxon>Pezizomycotina</taxon>
        <taxon>Dothideomycetes</taxon>
        <taxon>Pleosporomycetidae</taxon>
        <taxon>Aulographales</taxon>
        <taxon>Rhizodiscinaceae</taxon>
        <taxon>Rhizodiscina</taxon>
    </lineage>
</organism>
<dbReference type="AlphaFoldDB" id="A0A9P4IDR9"/>
<evidence type="ECO:0000313" key="2">
    <source>
        <dbReference type="EMBL" id="KAF2097159.1"/>
    </source>
</evidence>
<evidence type="ECO:0000313" key="3">
    <source>
        <dbReference type="Proteomes" id="UP000799772"/>
    </source>
</evidence>
<proteinExistence type="predicted"/>
<feature type="region of interest" description="Disordered" evidence="1">
    <location>
        <begin position="1"/>
        <end position="190"/>
    </location>
</feature>
<gene>
    <name evidence="2" type="ORF">NA57DRAFT_57759</name>
</gene>
<keyword evidence="3" id="KW-1185">Reference proteome</keyword>
<sequence>MSLPSRSALLGRSSVVSLPIRTFSTTSRRFASGDYGSGKGDPKGEKPQEQGPNPSADKEHPGPPPPKAGQGTGGGPTKKGEAGHQGSEGQKKSFSTYSRPLEQRRGFKSSPMLSATGLKKPKGDTENAQPKILGDNPPAEGEQSEEVKQHNKEVDERAERPTERVDEADVEKDKVHKKFWAGQGGRDKDP</sequence>
<accession>A0A9P4IDR9</accession>
<name>A0A9P4IDR9_9PEZI</name>
<evidence type="ECO:0000256" key="1">
    <source>
        <dbReference type="SAM" id="MobiDB-lite"/>
    </source>
</evidence>
<protein>
    <submittedName>
        <fullName evidence="2">Uncharacterized protein</fullName>
    </submittedName>
</protein>
<dbReference type="EMBL" id="ML978128">
    <property type="protein sequence ID" value="KAF2097159.1"/>
    <property type="molecule type" value="Genomic_DNA"/>
</dbReference>
<dbReference type="Proteomes" id="UP000799772">
    <property type="component" value="Unassembled WGS sequence"/>
</dbReference>